<comment type="caution">
    <text evidence="1">The sequence shown here is derived from an EMBL/GenBank/DDBJ whole genome shotgun (WGS) entry which is preliminary data.</text>
</comment>
<name>A0A7Z0CQ31_9ACTN</name>
<gene>
    <name evidence="1" type="ORF">BJ993_003625</name>
</gene>
<evidence type="ECO:0000313" key="2">
    <source>
        <dbReference type="Proteomes" id="UP000562045"/>
    </source>
</evidence>
<reference evidence="1 2" key="1">
    <citation type="submission" date="2020-07" db="EMBL/GenBank/DDBJ databases">
        <title>Sequencing the genomes of 1000 actinobacteria strains.</title>
        <authorList>
            <person name="Klenk H.-P."/>
        </authorList>
    </citation>
    <scope>NUCLEOTIDE SEQUENCE [LARGE SCALE GENOMIC DNA]</scope>
    <source>
        <strain evidence="1 2">DSM 15131</strain>
    </source>
</reference>
<dbReference type="RefSeq" id="WP_179650396.1">
    <property type="nucleotide sequence ID" value="NZ_JACBZM010000001.1"/>
</dbReference>
<proteinExistence type="predicted"/>
<sequence length="125" mass="13787">MSRQRVYEYARLWVPLYDAAALAVLRPVYLIEAADGFEGIAAEKNTTLMGLFNDLGRRGWRIEATAQRVSHPSPEFQMLIDATLDEADHAVSPDEVAHAVGTGGDPAGVVSEFDVYGMRRRGRHA</sequence>
<dbReference type="Proteomes" id="UP000562045">
    <property type="component" value="Unassembled WGS sequence"/>
</dbReference>
<evidence type="ECO:0000313" key="1">
    <source>
        <dbReference type="EMBL" id="NYI46545.1"/>
    </source>
</evidence>
<dbReference type="EMBL" id="JACBZM010000001">
    <property type="protein sequence ID" value="NYI46545.1"/>
    <property type="molecule type" value="Genomic_DNA"/>
</dbReference>
<organism evidence="1 2">
    <name type="scientific">Nocardioides aromaticivorans</name>
    <dbReference type="NCBI Taxonomy" id="200618"/>
    <lineage>
        <taxon>Bacteria</taxon>
        <taxon>Bacillati</taxon>
        <taxon>Actinomycetota</taxon>
        <taxon>Actinomycetes</taxon>
        <taxon>Propionibacteriales</taxon>
        <taxon>Nocardioidaceae</taxon>
        <taxon>Nocardioides</taxon>
    </lineage>
</organism>
<accession>A0A7Z0CQ31</accession>
<protein>
    <submittedName>
        <fullName evidence="1">Uncharacterized protein</fullName>
    </submittedName>
</protein>
<dbReference type="AlphaFoldDB" id="A0A7Z0CQ31"/>